<name>A0A1L8CKG6_9PROT</name>
<evidence type="ECO:0000313" key="11">
    <source>
        <dbReference type="EMBL" id="GAV19418.1"/>
    </source>
</evidence>
<dbReference type="PRINTS" id="PR00953">
    <property type="entry name" value="TYPE3IMRPROT"/>
</dbReference>
<dbReference type="Pfam" id="PF01311">
    <property type="entry name" value="Bac_export_1"/>
    <property type="match status" value="1"/>
</dbReference>
<comment type="similarity">
    <text evidence="2 10">Belongs to the FliR/MopE/SpaR family.</text>
</comment>
<dbReference type="PANTHER" id="PTHR30065:SF8">
    <property type="entry name" value="FLAGELLAR BIOSYNTHETIC PROTEIN FLIR"/>
    <property type="match status" value="1"/>
</dbReference>
<dbReference type="STRING" id="1921010.MMIC_P0352"/>
<keyword evidence="6 10" id="KW-1133">Transmembrane helix</keyword>
<dbReference type="GO" id="GO:0044780">
    <property type="term" value="P:bacterial-type flagellum assembly"/>
    <property type="evidence" value="ECO:0007669"/>
    <property type="project" value="UniProtKB-UniRule"/>
</dbReference>
<dbReference type="Proteomes" id="UP000231632">
    <property type="component" value="Unassembled WGS sequence"/>
</dbReference>
<dbReference type="RefSeq" id="WP_072658606.1">
    <property type="nucleotide sequence ID" value="NZ_BDFD01000002.1"/>
</dbReference>
<evidence type="ECO:0000256" key="3">
    <source>
        <dbReference type="ARBA" id="ARBA00021717"/>
    </source>
</evidence>
<keyword evidence="7 10" id="KW-0472">Membrane</keyword>
<evidence type="ECO:0000256" key="9">
    <source>
        <dbReference type="NCBIfam" id="TIGR01400"/>
    </source>
</evidence>
<keyword evidence="5 10" id="KW-0812">Transmembrane</keyword>
<organism evidence="11 12">
    <name type="scientific">Mariprofundus micogutta</name>
    <dbReference type="NCBI Taxonomy" id="1921010"/>
    <lineage>
        <taxon>Bacteria</taxon>
        <taxon>Pseudomonadati</taxon>
        <taxon>Pseudomonadota</taxon>
        <taxon>Candidatius Mariprofundia</taxon>
        <taxon>Mariprofundales</taxon>
        <taxon>Mariprofundaceae</taxon>
        <taxon>Mariprofundus</taxon>
    </lineage>
</organism>
<dbReference type="InterPro" id="IPR006303">
    <property type="entry name" value="FliR"/>
</dbReference>
<evidence type="ECO:0000313" key="12">
    <source>
        <dbReference type="Proteomes" id="UP000231632"/>
    </source>
</evidence>
<feature type="transmembrane region" description="Helical" evidence="10">
    <location>
        <begin position="135"/>
        <end position="159"/>
    </location>
</feature>
<comment type="function">
    <text evidence="1 10">Role in flagellar biosynthesis.</text>
</comment>
<evidence type="ECO:0000256" key="4">
    <source>
        <dbReference type="ARBA" id="ARBA00022475"/>
    </source>
</evidence>
<feature type="transmembrane region" description="Helical" evidence="10">
    <location>
        <begin position="38"/>
        <end position="56"/>
    </location>
</feature>
<keyword evidence="11" id="KW-0282">Flagellum</keyword>
<evidence type="ECO:0000256" key="1">
    <source>
        <dbReference type="ARBA" id="ARBA00002578"/>
    </source>
</evidence>
<dbReference type="PANTHER" id="PTHR30065">
    <property type="entry name" value="FLAGELLAR BIOSYNTHETIC PROTEIN FLIR"/>
    <property type="match status" value="1"/>
</dbReference>
<gene>
    <name evidence="11" type="ORF">MMIC_P0352</name>
</gene>
<comment type="subcellular location">
    <subcellularLocation>
        <location evidence="10">Cell membrane</location>
        <topology evidence="10">Multi-pass membrane protein</topology>
    </subcellularLocation>
    <subcellularLocation>
        <location evidence="10">Bacterial flagellum basal body</location>
    </subcellularLocation>
</comment>
<dbReference type="GO" id="GO:0005886">
    <property type="term" value="C:plasma membrane"/>
    <property type="evidence" value="ECO:0007669"/>
    <property type="project" value="UniProtKB-SubCell"/>
</dbReference>
<reference evidence="11 12" key="1">
    <citation type="journal article" date="2017" name="Arch. Microbiol.">
        <title>Mariprofundus micogutta sp. nov., a novel iron-oxidizing zetaproteobacterium isolated from a deep-sea hydrothermal field at the Bayonnaise knoll of the Izu-Ogasawara arc, and a description of Mariprofundales ord. nov. and Zetaproteobacteria classis nov.</title>
        <authorList>
            <person name="Makita H."/>
            <person name="Tanaka E."/>
            <person name="Mitsunobu S."/>
            <person name="Miyazaki M."/>
            <person name="Nunoura T."/>
            <person name="Uematsu K."/>
            <person name="Takaki Y."/>
            <person name="Nishi S."/>
            <person name="Shimamura S."/>
            <person name="Takai K."/>
        </authorList>
    </citation>
    <scope>NUCLEOTIDE SEQUENCE [LARGE SCALE GENOMIC DNA]</scope>
    <source>
        <strain evidence="11 12">ET2</strain>
    </source>
</reference>
<keyword evidence="4 10" id="KW-1003">Cell membrane</keyword>
<feature type="transmembrane region" description="Helical" evidence="10">
    <location>
        <begin position="12"/>
        <end position="32"/>
    </location>
</feature>
<dbReference type="GO" id="GO:0009425">
    <property type="term" value="C:bacterial-type flagellum basal body"/>
    <property type="evidence" value="ECO:0007669"/>
    <property type="project" value="UniProtKB-SubCell"/>
</dbReference>
<evidence type="ECO:0000256" key="8">
    <source>
        <dbReference type="ARBA" id="ARBA00023143"/>
    </source>
</evidence>
<dbReference type="AlphaFoldDB" id="A0A1L8CKG6"/>
<comment type="caution">
    <text evidence="11">The sequence shown here is derived from an EMBL/GenBank/DDBJ whole genome shotgun (WGS) entry which is preliminary data.</text>
</comment>
<accession>A0A1L8CKG6</accession>
<proteinExistence type="inferred from homology"/>
<dbReference type="GO" id="GO:0006605">
    <property type="term" value="P:protein targeting"/>
    <property type="evidence" value="ECO:0007669"/>
    <property type="project" value="UniProtKB-UniRule"/>
</dbReference>
<feature type="transmembrane region" description="Helical" evidence="10">
    <location>
        <begin position="68"/>
        <end position="88"/>
    </location>
</feature>
<evidence type="ECO:0000256" key="10">
    <source>
        <dbReference type="RuleBase" id="RU362071"/>
    </source>
</evidence>
<dbReference type="InterPro" id="IPR002010">
    <property type="entry name" value="T3SS_IM_R"/>
</dbReference>
<evidence type="ECO:0000256" key="6">
    <source>
        <dbReference type="ARBA" id="ARBA00022989"/>
    </source>
</evidence>
<keyword evidence="11" id="KW-0966">Cell projection</keyword>
<protein>
    <recommendedName>
        <fullName evidence="3 9">Flagellar biosynthetic protein FliR</fullName>
    </recommendedName>
</protein>
<evidence type="ECO:0000256" key="7">
    <source>
        <dbReference type="ARBA" id="ARBA00023136"/>
    </source>
</evidence>
<keyword evidence="12" id="KW-1185">Reference proteome</keyword>
<keyword evidence="8 10" id="KW-0975">Bacterial flagellum</keyword>
<dbReference type="OrthoDB" id="9797790at2"/>
<evidence type="ECO:0000256" key="5">
    <source>
        <dbReference type="ARBA" id="ARBA00022692"/>
    </source>
</evidence>
<feature type="transmembrane region" description="Helical" evidence="10">
    <location>
        <begin position="212"/>
        <end position="238"/>
    </location>
</feature>
<sequence length="260" mass="28381">MEFPWPDIQQITVALLVFLRISAMLFLLPVLGHQLVPAQVKVGLIVLLTLLIYPLVQDKVTLIPLEPIAFAAIALQEILIAGALAMFAQLTFTAAQFAGQIMSFQMGMTVANVFDPVTRSQQSVISQLSITLAMLLWVSAGAHHIFLYAMIDSFTLFPIDQPWHFPGLMALTDAAANMFVLSLKIAAPIMLLLFFVYIALGLVSRAVPQIQVFFVSFPLTVGLGLLTFGLGMPAFIYLMSDAFTALSGQVPLFLRHLSGV</sequence>
<feature type="transmembrane region" description="Helical" evidence="10">
    <location>
        <begin position="179"/>
        <end position="200"/>
    </location>
</feature>
<keyword evidence="11" id="KW-0969">Cilium</keyword>
<evidence type="ECO:0000256" key="2">
    <source>
        <dbReference type="ARBA" id="ARBA00009772"/>
    </source>
</evidence>
<dbReference type="EMBL" id="BDFD01000002">
    <property type="protein sequence ID" value="GAV19418.1"/>
    <property type="molecule type" value="Genomic_DNA"/>
</dbReference>
<dbReference type="NCBIfam" id="TIGR01400">
    <property type="entry name" value="fliR"/>
    <property type="match status" value="1"/>
</dbReference>